<proteinExistence type="predicted"/>
<reference evidence="2" key="1">
    <citation type="submission" date="2020-02" db="EMBL/GenBank/DDBJ databases">
        <title>Genomic and physiological characterization of two novel Nitrospinaceae genera.</title>
        <authorList>
            <person name="Mueller A.J."/>
            <person name="Jung M.-Y."/>
            <person name="Strachan C.R."/>
            <person name="Herbold C.W."/>
            <person name="Kirkegaard R.H."/>
            <person name="Daims H."/>
        </authorList>
    </citation>
    <scope>NUCLEOTIDE SEQUENCE [LARGE SCALE GENOMIC DNA]</scope>
</reference>
<dbReference type="EMBL" id="CP048620">
    <property type="protein sequence ID" value="QPJ66707.1"/>
    <property type="molecule type" value="Genomic_DNA"/>
</dbReference>
<gene>
    <name evidence="1" type="ORF">G3M78_15370</name>
</gene>
<sequence length="129" mass="15143">MRGSLKVDLFFHSLFYSLPFLFFKAFKFPPVCKVWITRLPQKFVIDPLFFNKMADPTLLRSVENGTLVLDPDFWEMILRAEFPVYMATLTILKDESVVFIGIVLAFKCKRHFFLRACGKQKGRRQQNAL</sequence>
<organism evidence="1 2">
    <name type="scientific">Candidatus Nitrohelix vancouverensis</name>
    <dbReference type="NCBI Taxonomy" id="2705534"/>
    <lineage>
        <taxon>Bacteria</taxon>
        <taxon>Pseudomonadati</taxon>
        <taxon>Nitrospinota/Tectimicrobiota group</taxon>
        <taxon>Nitrospinota</taxon>
        <taxon>Nitrospinia</taxon>
        <taxon>Nitrospinales</taxon>
        <taxon>Nitrospinaceae</taxon>
        <taxon>Candidatus Nitrohelix</taxon>
    </lineage>
</organism>
<dbReference type="KEGG" id="nva:G3M78_15370"/>
<accession>A0A7T0C507</accession>
<dbReference type="AlphaFoldDB" id="A0A7T0C507"/>
<evidence type="ECO:0000313" key="1">
    <source>
        <dbReference type="EMBL" id="QPJ66707.1"/>
    </source>
</evidence>
<dbReference type="Proteomes" id="UP000594464">
    <property type="component" value="Chromosome"/>
</dbReference>
<evidence type="ECO:0000313" key="2">
    <source>
        <dbReference type="Proteomes" id="UP000594464"/>
    </source>
</evidence>
<name>A0A7T0C507_9BACT</name>
<protein>
    <submittedName>
        <fullName evidence="1">Uncharacterized protein</fullName>
    </submittedName>
</protein>